<dbReference type="InterPro" id="IPR000014">
    <property type="entry name" value="PAS"/>
</dbReference>
<dbReference type="SUPFAM" id="SSF55874">
    <property type="entry name" value="ATPase domain of HSP90 chaperone/DNA topoisomerase II/histidine kinase"/>
    <property type="match status" value="1"/>
</dbReference>
<dbReference type="InterPro" id="IPR000700">
    <property type="entry name" value="PAS-assoc_C"/>
</dbReference>
<accession>A0A9R1D749</accession>
<dbReference type="GO" id="GO:0030295">
    <property type="term" value="F:protein kinase activator activity"/>
    <property type="evidence" value="ECO:0007669"/>
    <property type="project" value="TreeGrafter"/>
</dbReference>
<keyword evidence="11 12" id="KW-0472">Membrane</keyword>
<dbReference type="EMBL" id="JAHLKM010000004">
    <property type="protein sequence ID" value="MCQ4332830.1"/>
    <property type="molecule type" value="Genomic_DNA"/>
</dbReference>
<dbReference type="Pfam" id="PF16927">
    <property type="entry name" value="HisKA_7TM"/>
    <property type="match status" value="1"/>
</dbReference>
<feature type="domain" description="Histidine kinase" evidence="13">
    <location>
        <begin position="344"/>
        <end position="551"/>
    </location>
</feature>
<comment type="subcellular location">
    <subcellularLocation>
        <location evidence="2">Membrane</location>
        <topology evidence="2">Multi-pass membrane protein</topology>
    </subcellularLocation>
</comment>
<dbReference type="InterPro" id="IPR035965">
    <property type="entry name" value="PAS-like_dom_sf"/>
</dbReference>
<evidence type="ECO:0000256" key="8">
    <source>
        <dbReference type="ARBA" id="ARBA00022840"/>
    </source>
</evidence>
<feature type="transmembrane region" description="Helical" evidence="12">
    <location>
        <begin position="58"/>
        <end position="79"/>
    </location>
</feature>
<dbReference type="PROSITE" id="PS50109">
    <property type="entry name" value="HIS_KIN"/>
    <property type="match status" value="1"/>
</dbReference>
<dbReference type="InterPro" id="IPR050351">
    <property type="entry name" value="BphY/WalK/GraS-like"/>
</dbReference>
<dbReference type="Gene3D" id="1.10.287.130">
    <property type="match status" value="1"/>
</dbReference>
<evidence type="ECO:0000256" key="7">
    <source>
        <dbReference type="ARBA" id="ARBA00022777"/>
    </source>
</evidence>
<keyword evidence="5 12" id="KW-0812">Transmembrane</keyword>
<keyword evidence="6" id="KW-0547">Nucleotide-binding</keyword>
<evidence type="ECO:0000256" key="9">
    <source>
        <dbReference type="ARBA" id="ARBA00022989"/>
    </source>
</evidence>
<dbReference type="PANTHER" id="PTHR42878">
    <property type="entry name" value="TWO-COMPONENT HISTIDINE KINASE"/>
    <property type="match status" value="1"/>
</dbReference>
<keyword evidence="8" id="KW-0067">ATP-binding</keyword>
<dbReference type="InterPro" id="IPR031621">
    <property type="entry name" value="HisKA_7TM"/>
</dbReference>
<evidence type="ECO:0000256" key="3">
    <source>
        <dbReference type="ARBA" id="ARBA00012438"/>
    </source>
</evidence>
<evidence type="ECO:0000256" key="5">
    <source>
        <dbReference type="ARBA" id="ARBA00022692"/>
    </source>
</evidence>
<evidence type="ECO:0000256" key="1">
    <source>
        <dbReference type="ARBA" id="ARBA00000085"/>
    </source>
</evidence>
<feature type="domain" description="PAS" evidence="14">
    <location>
        <begin position="230"/>
        <end position="273"/>
    </location>
</feature>
<reference evidence="16" key="1">
    <citation type="journal article" date="2023" name="Front. Microbiol.">
        <title>Genomic-based phylogenetic and metabolic analyses of the genus Natronomonas, and description of Natronomonas aquatica sp. nov.</title>
        <authorList>
            <person name="Garcia-Roldan A."/>
            <person name="Duran-Viseras A."/>
            <person name="de la Haba R.R."/>
            <person name="Corral P."/>
            <person name="Sanchez-Porro C."/>
            <person name="Ventosa A."/>
        </authorList>
    </citation>
    <scope>NUCLEOTIDE SEQUENCE</scope>
    <source>
        <strain evidence="16">F2-12</strain>
    </source>
</reference>
<keyword evidence="4" id="KW-0808">Transferase</keyword>
<evidence type="ECO:0000313" key="16">
    <source>
        <dbReference type="EMBL" id="MCQ4332830.1"/>
    </source>
</evidence>
<protein>
    <recommendedName>
        <fullName evidence="3">histidine kinase</fullName>
        <ecNumber evidence="3">2.7.13.3</ecNumber>
    </recommendedName>
</protein>
<comment type="catalytic activity">
    <reaction evidence="1">
        <text>ATP + protein L-histidine = ADP + protein N-phospho-L-histidine.</text>
        <dbReference type="EC" id="2.7.13.3"/>
    </reaction>
</comment>
<name>A0A9R1D749_9EURY</name>
<dbReference type="CDD" id="cd00130">
    <property type="entry name" value="PAS"/>
    <property type="match status" value="1"/>
</dbReference>
<dbReference type="InterPro" id="IPR036890">
    <property type="entry name" value="HATPase_C_sf"/>
</dbReference>
<keyword evidence="7" id="KW-0418">Kinase</keyword>
<dbReference type="EC" id="2.7.13.3" evidence="3"/>
<dbReference type="SMART" id="SM00387">
    <property type="entry name" value="HATPase_c"/>
    <property type="match status" value="1"/>
</dbReference>
<dbReference type="Pfam" id="PF02518">
    <property type="entry name" value="HATPase_c"/>
    <property type="match status" value="1"/>
</dbReference>
<evidence type="ECO:0000256" key="12">
    <source>
        <dbReference type="SAM" id="Phobius"/>
    </source>
</evidence>
<evidence type="ECO:0000256" key="10">
    <source>
        <dbReference type="ARBA" id="ARBA00023012"/>
    </source>
</evidence>
<dbReference type="GO" id="GO:0005524">
    <property type="term" value="F:ATP binding"/>
    <property type="evidence" value="ECO:0007669"/>
    <property type="project" value="UniProtKB-KW"/>
</dbReference>
<evidence type="ECO:0000256" key="11">
    <source>
        <dbReference type="ARBA" id="ARBA00023136"/>
    </source>
</evidence>
<sequence>MLGSLAAGVGSLALVQYLSRYRGDAGATWFMATLAIQAVPAFAYGGGLLLFDPAWRAFAEAFVWIGLAWIGPLFLGFALEYTGRGEAVRSNWFRLLFVSPVGTTLLALTHPFHDLLWRGFRLAPVLDLATVLYTIRPWGYVAVGITLATAGVGVLLMLETILSYGPLYRREAVAVALSTAPPTVALLVWLAGVGPWPALNLAPLFLLPHVALDAYAFVGTHMFETNPVTRRAAERSASNALRDPMLTVDTEERIVHLNGRARELFGVDESDALPVPLARLTGTGLDGMRSTGEIDVSGSDGGVFAVSYTPLTDPRAESVGGVIVLYDVTEERQRKQQLAVFNHVLRHNLRNEMTVIRGHAKSIQSSAGDPTLEKQTGAIVDSGQRLLSIANKAKKFDRIQERERRTVAVSVRESLEEIRAGMAADHPDADIAVEIGMSDPRVRTDPELLSLILSNLVENAVVHTSRPDPGVTVRVRETENGSEGTAFEVRDDNERIPDIEIDSIRAGDETPLQHGTGVGLWLVQWCVTALNGTLTFEYDDGNVVTVVIPAS</sequence>
<dbReference type="InterPro" id="IPR005467">
    <property type="entry name" value="His_kinase_dom"/>
</dbReference>
<dbReference type="SUPFAM" id="SSF47384">
    <property type="entry name" value="Homodimeric domain of signal transducing histidine kinase"/>
    <property type="match status" value="1"/>
</dbReference>
<evidence type="ECO:0000256" key="2">
    <source>
        <dbReference type="ARBA" id="ARBA00004141"/>
    </source>
</evidence>
<dbReference type="PANTHER" id="PTHR42878:SF7">
    <property type="entry name" value="SENSOR HISTIDINE KINASE GLRK"/>
    <property type="match status" value="1"/>
</dbReference>
<dbReference type="InterPro" id="IPR036097">
    <property type="entry name" value="HisK_dim/P_sf"/>
</dbReference>
<feature type="transmembrane region" description="Helical" evidence="12">
    <location>
        <begin position="173"/>
        <end position="192"/>
    </location>
</feature>
<dbReference type="GO" id="GO:0000155">
    <property type="term" value="F:phosphorelay sensor kinase activity"/>
    <property type="evidence" value="ECO:0007669"/>
    <property type="project" value="InterPro"/>
</dbReference>
<dbReference type="RefSeq" id="WP_256028772.1">
    <property type="nucleotide sequence ID" value="NZ_JAHLKM010000004.1"/>
</dbReference>
<dbReference type="SUPFAM" id="SSF55785">
    <property type="entry name" value="PYP-like sensor domain (PAS domain)"/>
    <property type="match status" value="1"/>
</dbReference>
<dbReference type="GO" id="GO:0000156">
    <property type="term" value="F:phosphorelay response regulator activity"/>
    <property type="evidence" value="ECO:0007669"/>
    <property type="project" value="TreeGrafter"/>
</dbReference>
<dbReference type="CDD" id="cd00082">
    <property type="entry name" value="HisKA"/>
    <property type="match status" value="1"/>
</dbReference>
<dbReference type="Gene3D" id="3.30.565.10">
    <property type="entry name" value="Histidine kinase-like ATPase, C-terminal domain"/>
    <property type="match status" value="1"/>
</dbReference>
<feature type="transmembrane region" description="Helical" evidence="12">
    <location>
        <begin position="91"/>
        <end position="108"/>
    </location>
</feature>
<dbReference type="InterPro" id="IPR003594">
    <property type="entry name" value="HATPase_dom"/>
</dbReference>
<evidence type="ECO:0000259" key="15">
    <source>
        <dbReference type="PROSITE" id="PS50113"/>
    </source>
</evidence>
<proteinExistence type="predicted"/>
<gene>
    <name evidence="16" type="ORF">KM295_04830</name>
</gene>
<feature type="domain" description="PAC" evidence="15">
    <location>
        <begin position="290"/>
        <end position="340"/>
    </location>
</feature>
<organism evidence="16 17">
    <name type="scientific">Natronomonas aquatica</name>
    <dbReference type="NCBI Taxonomy" id="2841590"/>
    <lineage>
        <taxon>Archaea</taxon>
        <taxon>Methanobacteriati</taxon>
        <taxon>Methanobacteriota</taxon>
        <taxon>Stenosarchaea group</taxon>
        <taxon>Halobacteria</taxon>
        <taxon>Halobacteriales</taxon>
        <taxon>Natronomonadaceae</taxon>
        <taxon>Natronomonas</taxon>
    </lineage>
</organism>
<evidence type="ECO:0000259" key="13">
    <source>
        <dbReference type="PROSITE" id="PS50109"/>
    </source>
</evidence>
<evidence type="ECO:0000259" key="14">
    <source>
        <dbReference type="PROSITE" id="PS50112"/>
    </source>
</evidence>
<dbReference type="AlphaFoldDB" id="A0A9R1D749"/>
<dbReference type="PROSITE" id="PS50112">
    <property type="entry name" value="PAS"/>
    <property type="match status" value="1"/>
</dbReference>
<feature type="transmembrane region" description="Helical" evidence="12">
    <location>
        <begin position="29"/>
        <end position="51"/>
    </location>
</feature>
<dbReference type="PROSITE" id="PS50113">
    <property type="entry name" value="PAC"/>
    <property type="match status" value="1"/>
</dbReference>
<comment type="caution">
    <text evidence="16">The sequence shown here is derived from an EMBL/GenBank/DDBJ whole genome shotgun (WGS) entry which is preliminary data.</text>
</comment>
<feature type="transmembrane region" description="Helical" evidence="12">
    <location>
        <begin position="141"/>
        <end position="161"/>
    </location>
</feature>
<dbReference type="Proteomes" id="UP001139494">
    <property type="component" value="Unassembled WGS sequence"/>
</dbReference>
<keyword evidence="17" id="KW-1185">Reference proteome</keyword>
<dbReference type="GO" id="GO:0007234">
    <property type="term" value="P:osmosensory signaling via phosphorelay pathway"/>
    <property type="evidence" value="ECO:0007669"/>
    <property type="project" value="TreeGrafter"/>
</dbReference>
<dbReference type="Gene3D" id="3.30.450.20">
    <property type="entry name" value="PAS domain"/>
    <property type="match status" value="1"/>
</dbReference>
<evidence type="ECO:0000256" key="6">
    <source>
        <dbReference type="ARBA" id="ARBA00022741"/>
    </source>
</evidence>
<dbReference type="InterPro" id="IPR003661">
    <property type="entry name" value="HisK_dim/P_dom"/>
</dbReference>
<evidence type="ECO:0000313" key="17">
    <source>
        <dbReference type="Proteomes" id="UP001139494"/>
    </source>
</evidence>
<keyword evidence="9 12" id="KW-1133">Transmembrane helix</keyword>
<evidence type="ECO:0000256" key="4">
    <source>
        <dbReference type="ARBA" id="ARBA00022679"/>
    </source>
</evidence>
<dbReference type="GO" id="GO:0016020">
    <property type="term" value="C:membrane"/>
    <property type="evidence" value="ECO:0007669"/>
    <property type="project" value="UniProtKB-SubCell"/>
</dbReference>
<keyword evidence="10" id="KW-0902">Two-component regulatory system</keyword>